<gene>
    <name evidence="1" type="ORF">FGIG_07766</name>
</gene>
<evidence type="ECO:0000313" key="1">
    <source>
        <dbReference type="EMBL" id="TPP55811.1"/>
    </source>
</evidence>
<accession>A0A504Y5B6</accession>
<protein>
    <submittedName>
        <fullName evidence="1">Uncharacterized protein</fullName>
    </submittedName>
</protein>
<keyword evidence="2" id="KW-1185">Reference proteome</keyword>
<organism evidence="1 2">
    <name type="scientific">Fasciola gigantica</name>
    <name type="common">Giant liver fluke</name>
    <dbReference type="NCBI Taxonomy" id="46835"/>
    <lineage>
        <taxon>Eukaryota</taxon>
        <taxon>Metazoa</taxon>
        <taxon>Spiralia</taxon>
        <taxon>Lophotrochozoa</taxon>
        <taxon>Platyhelminthes</taxon>
        <taxon>Trematoda</taxon>
        <taxon>Digenea</taxon>
        <taxon>Plagiorchiida</taxon>
        <taxon>Echinostomata</taxon>
        <taxon>Echinostomatoidea</taxon>
        <taxon>Fasciolidae</taxon>
        <taxon>Fasciola</taxon>
    </lineage>
</organism>
<name>A0A504Y5B6_FASGI</name>
<proteinExistence type="predicted"/>
<comment type="caution">
    <text evidence="1">The sequence shown here is derived from an EMBL/GenBank/DDBJ whole genome shotgun (WGS) entry which is preliminary data.</text>
</comment>
<dbReference type="EMBL" id="SUNJ01015337">
    <property type="protein sequence ID" value="TPP55811.1"/>
    <property type="molecule type" value="Genomic_DNA"/>
</dbReference>
<evidence type="ECO:0000313" key="2">
    <source>
        <dbReference type="Proteomes" id="UP000316759"/>
    </source>
</evidence>
<reference evidence="1 2" key="1">
    <citation type="submission" date="2019-04" db="EMBL/GenBank/DDBJ databases">
        <title>Annotation for the trematode Fasciola gigantica.</title>
        <authorList>
            <person name="Choi Y.-J."/>
        </authorList>
    </citation>
    <scope>NUCLEOTIDE SEQUENCE [LARGE SCALE GENOMIC DNA]</scope>
    <source>
        <strain evidence="1">Uganda_cow_1</strain>
    </source>
</reference>
<dbReference type="AlphaFoldDB" id="A0A504Y5B6"/>
<dbReference type="Proteomes" id="UP000316759">
    <property type="component" value="Unassembled WGS sequence"/>
</dbReference>
<sequence>MPALLALITFDDMHMEYRFFSFVHKINIRNIDVQKSEFIPRECDVLDSDLEMSTITFSIRVPRIIDDCYHLDVDELLVVRNK</sequence>